<dbReference type="KEGG" id="moz:MoryE10_31660"/>
<reference evidence="1" key="1">
    <citation type="submission" date="2019-06" db="EMBL/GenBank/DDBJ databases">
        <title>Complete genome sequence of Methylogaea oryzae strain JCM16910.</title>
        <authorList>
            <person name="Asakawa S."/>
        </authorList>
    </citation>
    <scope>NUCLEOTIDE SEQUENCE</scope>
    <source>
        <strain evidence="1">E10</strain>
    </source>
</reference>
<dbReference type="AlphaFoldDB" id="A0A8D4VR31"/>
<gene>
    <name evidence="1" type="ORF">MoryE10_31660</name>
</gene>
<proteinExistence type="predicted"/>
<name>A0A8D4VR31_9GAMM</name>
<sequence length="278" mass="29467">MMKQTTTLLIRPAARGGKYLGADAANAHHHSAAAFLLDPAAERVAAFGLTEAATPQSAGPADLMAPVSRCAPFAADGDTVGVRLSVDIAEPTVFRLLAVGPLSHPDQARVVQADITLLPGVDIGIGPQYPEGLVVEIPGLCISAVAAQWQGAQLSCRAKVTMMCGCPIRRQSGWFWPAGDFSVRLVTCTQRGAVYSYPLAFDDSQPLGSSFQGQWDNQAPGDPVAQAWVYASEPKLGNQGCYRILPALPLPPLRLPRDAQRVLREADITGNARACAER</sequence>
<evidence type="ECO:0000313" key="2">
    <source>
        <dbReference type="Proteomes" id="UP000824988"/>
    </source>
</evidence>
<dbReference type="Proteomes" id="UP000824988">
    <property type="component" value="Chromosome"/>
</dbReference>
<dbReference type="EMBL" id="AP019782">
    <property type="protein sequence ID" value="BBL72560.1"/>
    <property type="molecule type" value="Genomic_DNA"/>
</dbReference>
<organism evidence="1 2">
    <name type="scientific">Methylogaea oryzae</name>
    <dbReference type="NCBI Taxonomy" id="1295382"/>
    <lineage>
        <taxon>Bacteria</taxon>
        <taxon>Pseudomonadati</taxon>
        <taxon>Pseudomonadota</taxon>
        <taxon>Gammaproteobacteria</taxon>
        <taxon>Methylococcales</taxon>
        <taxon>Methylococcaceae</taxon>
        <taxon>Methylogaea</taxon>
    </lineage>
</organism>
<evidence type="ECO:0000313" key="1">
    <source>
        <dbReference type="EMBL" id="BBL72560.1"/>
    </source>
</evidence>
<protein>
    <submittedName>
        <fullName evidence="1">Uncharacterized protein</fullName>
    </submittedName>
</protein>
<accession>A0A8D4VR31</accession>
<keyword evidence="2" id="KW-1185">Reference proteome</keyword>